<accession>M0P8T9</accession>
<dbReference type="InterPro" id="IPR006869">
    <property type="entry name" value="DUF547"/>
</dbReference>
<evidence type="ECO:0000256" key="1">
    <source>
        <dbReference type="SAM" id="MobiDB-lite"/>
    </source>
</evidence>
<dbReference type="PANTHER" id="PTHR46361">
    <property type="entry name" value="ELECTRON CARRIER/ PROTEIN DISULFIDE OXIDOREDUCTASE"/>
    <property type="match status" value="1"/>
</dbReference>
<evidence type="ECO:0000313" key="3">
    <source>
        <dbReference type="EMBL" id="EMA66273.1"/>
    </source>
</evidence>
<comment type="caution">
    <text evidence="3">The sequence shown here is derived from an EMBL/GenBank/DDBJ whole genome shotgun (WGS) entry which is preliminary data.</text>
</comment>
<dbReference type="OrthoDB" id="201798at2157"/>
<dbReference type="Pfam" id="PF04784">
    <property type="entry name" value="DUF547"/>
    <property type="match status" value="1"/>
</dbReference>
<feature type="domain" description="DUF547" evidence="2">
    <location>
        <begin position="73"/>
        <end position="198"/>
    </location>
</feature>
<feature type="region of interest" description="Disordered" evidence="1">
    <location>
        <begin position="1"/>
        <end position="31"/>
    </location>
</feature>
<dbReference type="PANTHER" id="PTHR46361:SF3">
    <property type="entry name" value="ELECTRON CARRIER_ PROTEIN DISULFIDE OXIDOREDUCTASE"/>
    <property type="match status" value="1"/>
</dbReference>
<protein>
    <recommendedName>
        <fullName evidence="2">DUF547 domain-containing protein</fullName>
    </recommendedName>
</protein>
<evidence type="ECO:0000259" key="2">
    <source>
        <dbReference type="Pfam" id="PF04784"/>
    </source>
</evidence>
<dbReference type="EMBL" id="AOJH01000035">
    <property type="protein sequence ID" value="EMA66273.1"/>
    <property type="molecule type" value="Genomic_DNA"/>
</dbReference>
<dbReference type="PATRIC" id="fig|1230456.3.peg.909"/>
<dbReference type="RefSeq" id="WP_008847676.1">
    <property type="nucleotide sequence ID" value="NZ_AOJH01000035.1"/>
</dbReference>
<dbReference type="AlphaFoldDB" id="M0P8T9"/>
<evidence type="ECO:0000313" key="4">
    <source>
        <dbReference type="Proteomes" id="UP000011546"/>
    </source>
</evidence>
<keyword evidence="4" id="KW-1185">Reference proteome</keyword>
<organism evidence="3 4">
    <name type="scientific">Halorubrum kocurii JCM 14978</name>
    <dbReference type="NCBI Taxonomy" id="1230456"/>
    <lineage>
        <taxon>Archaea</taxon>
        <taxon>Methanobacteriati</taxon>
        <taxon>Methanobacteriota</taxon>
        <taxon>Stenosarchaea group</taxon>
        <taxon>Halobacteria</taxon>
        <taxon>Halobacteriales</taxon>
        <taxon>Haloferacaceae</taxon>
        <taxon>Halorubrum</taxon>
    </lineage>
</organism>
<name>M0P8T9_9EURY</name>
<sequence length="267" mass="28929">MTVPESTLAPDSVRGVDDAPALDADSAREPDGADLVADSRRFLRSVRSPGDHGSALDAVRERLADAPQAALDALGPDERLAFWLNVYNAAAGDALLADPDRFADRRRFFGEPVVTVAGTDLSLDRIEHGILRGAQWKYGLGYVPNPVPTAFVRRHRVADPDPRVHFALNCGAASCPAVVAYDTGDVDDQLDRAAASYLKSETVVEGGTARVPRHLLWYRGDFGGGSGVRALLRKYDAIDPDAVSRIRYREYDWSLALDAVRDGGSDR</sequence>
<gene>
    <name evidence="3" type="ORF">C468_04679</name>
</gene>
<dbReference type="Proteomes" id="UP000011546">
    <property type="component" value="Unassembled WGS sequence"/>
</dbReference>
<proteinExistence type="predicted"/>
<reference evidence="3 4" key="1">
    <citation type="journal article" date="2014" name="PLoS Genet.">
        <title>Phylogenetically driven sequencing of extremely halophilic archaea reveals strategies for static and dynamic osmo-response.</title>
        <authorList>
            <person name="Becker E.A."/>
            <person name="Seitzer P.M."/>
            <person name="Tritt A."/>
            <person name="Larsen D."/>
            <person name="Krusor M."/>
            <person name="Yao A.I."/>
            <person name="Wu D."/>
            <person name="Madern D."/>
            <person name="Eisen J.A."/>
            <person name="Darling A.E."/>
            <person name="Facciotti M.T."/>
        </authorList>
    </citation>
    <scope>NUCLEOTIDE SEQUENCE [LARGE SCALE GENOMIC DNA]</scope>
    <source>
        <strain evidence="3 4">JCM 14978</strain>
    </source>
</reference>
<dbReference type="STRING" id="1230456.C468_04679"/>